<dbReference type="Proteomes" id="UP001465668">
    <property type="component" value="Unassembled WGS sequence"/>
</dbReference>
<proteinExistence type="predicted"/>
<evidence type="ECO:0000256" key="1">
    <source>
        <dbReference type="SAM" id="Phobius"/>
    </source>
</evidence>
<comment type="caution">
    <text evidence="2">The sequence shown here is derived from an EMBL/GenBank/DDBJ whole genome shotgun (WGS) entry which is preliminary data.</text>
</comment>
<keyword evidence="1" id="KW-0812">Transmembrane</keyword>
<feature type="transmembrane region" description="Helical" evidence="1">
    <location>
        <begin position="256"/>
        <end position="274"/>
    </location>
</feature>
<keyword evidence="3" id="KW-1185">Reference proteome</keyword>
<keyword evidence="1" id="KW-0472">Membrane</keyword>
<accession>A0ABR2XHM9</accession>
<evidence type="ECO:0000313" key="3">
    <source>
        <dbReference type="Proteomes" id="UP001465668"/>
    </source>
</evidence>
<name>A0ABR2XHM9_9PEZI</name>
<feature type="transmembrane region" description="Helical" evidence="1">
    <location>
        <begin position="230"/>
        <end position="250"/>
    </location>
</feature>
<protein>
    <submittedName>
        <fullName evidence="2">Uncharacterized protein</fullName>
    </submittedName>
</protein>
<keyword evidence="1" id="KW-1133">Transmembrane helix</keyword>
<reference evidence="2 3" key="1">
    <citation type="submission" date="2024-02" db="EMBL/GenBank/DDBJ databases">
        <title>First draft genome assembly of two strains of Seiridium cardinale.</title>
        <authorList>
            <person name="Emiliani G."/>
            <person name="Scali E."/>
        </authorList>
    </citation>
    <scope>NUCLEOTIDE SEQUENCE [LARGE SCALE GENOMIC DNA]</scope>
    <source>
        <strain evidence="2 3">BM-138-000479</strain>
    </source>
</reference>
<evidence type="ECO:0000313" key="2">
    <source>
        <dbReference type="EMBL" id="KAK9773325.1"/>
    </source>
</evidence>
<dbReference type="EMBL" id="JARVKM010000052">
    <property type="protein sequence ID" value="KAK9773325.1"/>
    <property type="molecule type" value="Genomic_DNA"/>
</dbReference>
<feature type="transmembrane region" description="Helical" evidence="1">
    <location>
        <begin position="144"/>
        <end position="163"/>
    </location>
</feature>
<organism evidence="2 3">
    <name type="scientific">Seiridium cardinale</name>
    <dbReference type="NCBI Taxonomy" id="138064"/>
    <lineage>
        <taxon>Eukaryota</taxon>
        <taxon>Fungi</taxon>
        <taxon>Dikarya</taxon>
        <taxon>Ascomycota</taxon>
        <taxon>Pezizomycotina</taxon>
        <taxon>Sordariomycetes</taxon>
        <taxon>Xylariomycetidae</taxon>
        <taxon>Amphisphaeriales</taxon>
        <taxon>Sporocadaceae</taxon>
        <taxon>Seiridium</taxon>
    </lineage>
</organism>
<gene>
    <name evidence="2" type="ORF">SCAR479_10054</name>
</gene>
<feature type="transmembrane region" description="Helical" evidence="1">
    <location>
        <begin position="118"/>
        <end position="138"/>
    </location>
</feature>
<sequence>MPLSYLSDWAPFRIDALGLVTLIGADEVNKSVGRLVQSRYTKYLPLLGAYLVADNQFTTMTSGYHLYNVSDAIITTSLSAWLTRWLSSQDIKMSTTVYEWSVNPEKPKKNRLYHRKTLETLLAAVIGFLTIGGSFVLAISMGDWWALANAISMAASVLVRCCLVQENSNTLDKAVTDACYGRNGIPGDSEKVKLLISLADGRMVTMYAPRGLVLEGFTKRLKIIQPRRYSYTRAFGWFVFGVHVLSLGQAELLNQIYAVALLVLSTWATAKGLGYNECEITGRISTKRVENFPSHPDRRMWAYIRLECNKVEEESLADWGLLPRKANTKWWGAFNDAKEQWKGEGYSKVYDTIKV</sequence>